<dbReference type="Proteomes" id="UP001212997">
    <property type="component" value="Unassembled WGS sequence"/>
</dbReference>
<dbReference type="Pfam" id="PF20681">
    <property type="entry name" value="DUF6818"/>
    <property type="match status" value="1"/>
</dbReference>
<dbReference type="EMBL" id="JANAWD010000021">
    <property type="protein sequence ID" value="KAJ3490875.1"/>
    <property type="molecule type" value="Genomic_DNA"/>
</dbReference>
<keyword evidence="1" id="KW-0175">Coiled coil</keyword>
<evidence type="ECO:0000313" key="4">
    <source>
        <dbReference type="EMBL" id="KAJ3490875.1"/>
    </source>
</evidence>
<feature type="compositionally biased region" description="Low complexity" evidence="2">
    <location>
        <begin position="439"/>
        <end position="449"/>
    </location>
</feature>
<name>A0AAD5VB56_9APHY</name>
<feature type="region of interest" description="Disordered" evidence="2">
    <location>
        <begin position="31"/>
        <end position="114"/>
    </location>
</feature>
<evidence type="ECO:0000259" key="3">
    <source>
        <dbReference type="Pfam" id="PF20681"/>
    </source>
</evidence>
<feature type="coiled-coil region" evidence="1">
    <location>
        <begin position="330"/>
        <end position="364"/>
    </location>
</feature>
<gene>
    <name evidence="4" type="ORF">NLI96_g1114</name>
</gene>
<accession>A0AAD5VB56</accession>
<dbReference type="PANTHER" id="PTHR34409">
    <property type="entry name" value="SET DOMAIN-CONTAINING PROTEIN"/>
    <property type="match status" value="1"/>
</dbReference>
<feature type="compositionally biased region" description="Polar residues" evidence="2">
    <location>
        <begin position="462"/>
        <end position="473"/>
    </location>
</feature>
<dbReference type="InterPro" id="IPR049203">
    <property type="entry name" value="DUF6818"/>
</dbReference>
<feature type="compositionally biased region" description="Polar residues" evidence="2">
    <location>
        <begin position="276"/>
        <end position="292"/>
    </location>
</feature>
<feature type="domain" description="DUF6818" evidence="3">
    <location>
        <begin position="134"/>
        <end position="209"/>
    </location>
</feature>
<protein>
    <recommendedName>
        <fullName evidence="3">DUF6818 domain-containing protein</fullName>
    </recommendedName>
</protein>
<comment type="caution">
    <text evidence="4">The sequence shown here is derived from an EMBL/GenBank/DDBJ whole genome shotgun (WGS) entry which is preliminary data.</text>
</comment>
<feature type="region of interest" description="Disordered" evidence="2">
    <location>
        <begin position="231"/>
        <end position="292"/>
    </location>
</feature>
<organism evidence="4 5">
    <name type="scientific">Meripilus lineatus</name>
    <dbReference type="NCBI Taxonomy" id="2056292"/>
    <lineage>
        <taxon>Eukaryota</taxon>
        <taxon>Fungi</taxon>
        <taxon>Dikarya</taxon>
        <taxon>Basidiomycota</taxon>
        <taxon>Agaricomycotina</taxon>
        <taxon>Agaricomycetes</taxon>
        <taxon>Polyporales</taxon>
        <taxon>Meripilaceae</taxon>
        <taxon>Meripilus</taxon>
    </lineage>
</organism>
<dbReference type="PANTHER" id="PTHR34409:SF1">
    <property type="entry name" value="MYB-LIKE DOMAIN-CONTAINING PROTEIN"/>
    <property type="match status" value="1"/>
</dbReference>
<evidence type="ECO:0000256" key="2">
    <source>
        <dbReference type="SAM" id="MobiDB-lite"/>
    </source>
</evidence>
<proteinExistence type="predicted"/>
<feature type="region of interest" description="Disordered" evidence="2">
    <location>
        <begin position="434"/>
        <end position="473"/>
    </location>
</feature>
<evidence type="ECO:0000313" key="5">
    <source>
        <dbReference type="Proteomes" id="UP001212997"/>
    </source>
</evidence>
<dbReference type="AlphaFoldDB" id="A0AAD5VB56"/>
<keyword evidence="5" id="KW-1185">Reference proteome</keyword>
<feature type="compositionally biased region" description="Low complexity" evidence="2">
    <location>
        <begin position="259"/>
        <end position="271"/>
    </location>
</feature>
<evidence type="ECO:0000256" key="1">
    <source>
        <dbReference type="SAM" id="Coils"/>
    </source>
</evidence>
<reference evidence="4" key="1">
    <citation type="submission" date="2022-07" db="EMBL/GenBank/DDBJ databases">
        <title>Genome Sequence of Physisporinus lineatus.</title>
        <authorList>
            <person name="Buettner E."/>
        </authorList>
    </citation>
    <scope>NUCLEOTIDE SEQUENCE</scope>
    <source>
        <strain evidence="4">VT162</strain>
    </source>
</reference>
<sequence length="473" mass="51321">MHHTHFILTHSPIHLPRIPLALFEPSSDEDLPENLTPLRRATQADSSQALDVKPVISKSSHNKGKQTARKGTTKDLEAKNSVKTPSSGGPSRGQKRAHSPPPSAPVKRGRANGASGYTEADLTVVFRLLRKYTPIGSAEWVVVVSEFNSWAKQAGRPERGVKPLQSKFWALVRTAKPTGNRQAPWHIQEAWAINELLDKRACTRPIDDSAIDGGDDDFTCHVDNEIIEIFDSSDDDDVHKVESPSLPTATGKLPKAQPQTASTSKKSQTATGPIVTKNTRPSAHTSRSSNNELITNLTSTFDPNAQAAREDARNAQRTQAAIMEMMAGQVRDLSSRTQILQDQVAEERRRADRAEDELRMLRLLDDRLGGISSRPLIHNSAPPTPAPRTSITRDICVTPSRAGSSNTTSLSLATTSPNLTQFPGLGLLSQVCTQIEPTSNQPPNSPSQQLEPGEILDDSNVIGGSSSKQGPVE</sequence>